<dbReference type="AlphaFoldDB" id="A0A150IJ34"/>
<evidence type="ECO:0000313" key="1">
    <source>
        <dbReference type="EMBL" id="KYC45011.1"/>
    </source>
</evidence>
<name>A0A150IJ34_9EURY</name>
<proteinExistence type="predicted"/>
<sequence>MELSTLEDIYFTKNQVNYQDITKLEGKFEEKYQELIKLKSGPESNEYQELKAELIGIDEEIDSLLWG</sequence>
<gene>
    <name evidence="1" type="ORF">AMQ22_02249</name>
</gene>
<dbReference type="Proteomes" id="UP000075398">
    <property type="component" value="Unassembled WGS sequence"/>
</dbReference>
<dbReference type="EMBL" id="LNGC01000248">
    <property type="protein sequence ID" value="KYC45011.1"/>
    <property type="molecule type" value="Genomic_DNA"/>
</dbReference>
<evidence type="ECO:0000313" key="2">
    <source>
        <dbReference type="Proteomes" id="UP000075398"/>
    </source>
</evidence>
<accession>A0A150IJ34</accession>
<protein>
    <submittedName>
        <fullName evidence="1">Uncharacterized protein</fullName>
    </submittedName>
</protein>
<comment type="caution">
    <text evidence="1">The sequence shown here is derived from an EMBL/GenBank/DDBJ whole genome shotgun (WGS) entry which is preliminary data.</text>
</comment>
<organism evidence="1 2">
    <name type="scientific">Candidatus Methanofastidiosum methylothiophilum</name>
    <dbReference type="NCBI Taxonomy" id="1705564"/>
    <lineage>
        <taxon>Archaea</taxon>
        <taxon>Methanobacteriati</taxon>
        <taxon>Methanobacteriota</taxon>
        <taxon>Stenosarchaea group</taxon>
        <taxon>Candidatus Methanofastidiosia</taxon>
        <taxon>Candidatus Methanofastidiosales</taxon>
        <taxon>Candidatus Methanofastidiosaceae</taxon>
        <taxon>Candidatus Methanofastidiosum</taxon>
    </lineage>
</organism>
<reference evidence="1 2" key="1">
    <citation type="journal article" date="2016" name="ISME J.">
        <title>Chasing the elusive Euryarchaeota class WSA2: genomes reveal a uniquely fastidious methyl-reducing methanogen.</title>
        <authorList>
            <person name="Nobu M.K."/>
            <person name="Narihiro T."/>
            <person name="Kuroda K."/>
            <person name="Mei R."/>
            <person name="Liu W.T."/>
        </authorList>
    </citation>
    <scope>NUCLEOTIDE SEQUENCE [LARGE SCALE GENOMIC DNA]</scope>
    <source>
        <strain evidence="1">U1lsi0528_Bin055</strain>
    </source>
</reference>